<dbReference type="EnsemblMetazoa" id="XM_011411745.2">
    <property type="protein sequence ID" value="XP_011410047.2"/>
    <property type="gene ID" value="LOC100640275"/>
</dbReference>
<evidence type="ECO:0000313" key="3">
    <source>
        <dbReference type="Proteomes" id="UP000007879"/>
    </source>
</evidence>
<dbReference type="PANTHER" id="PTHR46282:SF1">
    <property type="entry name" value="LEUCINE-RICH REPEAT-CONTAINING PROTEIN 72-LIKE"/>
    <property type="match status" value="1"/>
</dbReference>
<evidence type="ECO:0000313" key="2">
    <source>
        <dbReference type="EnsemblMetazoa" id="Aqu2.1.40228_001"/>
    </source>
</evidence>
<dbReference type="Gene3D" id="3.80.10.10">
    <property type="entry name" value="Ribonuclease Inhibitor"/>
    <property type="match status" value="1"/>
</dbReference>
<feature type="compositionally biased region" description="Basic residues" evidence="1">
    <location>
        <begin position="186"/>
        <end position="196"/>
    </location>
</feature>
<gene>
    <name evidence="2" type="primary">100640275</name>
</gene>
<dbReference type="PANTHER" id="PTHR46282">
    <property type="entry name" value="LEUCINE-RICH MELANOCYTE DIFFERENTIATION-ASSOCIATED PROTEIN"/>
    <property type="match status" value="1"/>
</dbReference>
<dbReference type="EnsemblMetazoa" id="Aqu2.1.40228_001">
    <property type="protein sequence ID" value="Aqu2.1.40228_001"/>
    <property type="gene ID" value="Aqu2.1.40228"/>
</dbReference>
<name>A0A1X7VLD0_AMPQE</name>
<evidence type="ECO:0008006" key="4">
    <source>
        <dbReference type="Google" id="ProtNLM"/>
    </source>
</evidence>
<reference evidence="3" key="1">
    <citation type="journal article" date="2010" name="Nature">
        <title>The Amphimedon queenslandica genome and the evolution of animal complexity.</title>
        <authorList>
            <person name="Srivastava M."/>
            <person name="Simakov O."/>
            <person name="Chapman J."/>
            <person name="Fahey B."/>
            <person name="Gauthier M.E."/>
            <person name="Mitros T."/>
            <person name="Richards G.S."/>
            <person name="Conaco C."/>
            <person name="Dacre M."/>
            <person name="Hellsten U."/>
            <person name="Larroux C."/>
            <person name="Putnam N.H."/>
            <person name="Stanke M."/>
            <person name="Adamska M."/>
            <person name="Darling A."/>
            <person name="Degnan S.M."/>
            <person name="Oakley T.H."/>
            <person name="Plachetzki D.C."/>
            <person name="Zhai Y."/>
            <person name="Adamski M."/>
            <person name="Calcino A."/>
            <person name="Cummins S.F."/>
            <person name="Goodstein D.M."/>
            <person name="Harris C."/>
            <person name="Jackson D.J."/>
            <person name="Leys S.P."/>
            <person name="Shu S."/>
            <person name="Woodcroft B.J."/>
            <person name="Vervoort M."/>
            <person name="Kosik K.S."/>
            <person name="Manning G."/>
            <person name="Degnan B.M."/>
            <person name="Rokhsar D.S."/>
        </authorList>
    </citation>
    <scope>NUCLEOTIDE SEQUENCE [LARGE SCALE GENOMIC DNA]</scope>
</reference>
<dbReference type="InterPro" id="IPR043313">
    <property type="entry name" value="LRMDA"/>
</dbReference>
<proteinExistence type="predicted"/>
<reference evidence="2" key="2">
    <citation type="submission" date="2017-05" db="UniProtKB">
        <authorList>
            <consortium name="EnsemblMetazoa"/>
        </authorList>
    </citation>
    <scope>IDENTIFICATION</scope>
</reference>
<organism evidence="2">
    <name type="scientific">Amphimedon queenslandica</name>
    <name type="common">Sponge</name>
    <dbReference type="NCBI Taxonomy" id="400682"/>
    <lineage>
        <taxon>Eukaryota</taxon>
        <taxon>Metazoa</taxon>
        <taxon>Porifera</taxon>
        <taxon>Demospongiae</taxon>
        <taxon>Heteroscleromorpha</taxon>
        <taxon>Haplosclerida</taxon>
        <taxon>Niphatidae</taxon>
        <taxon>Amphimedon</taxon>
    </lineage>
</organism>
<dbReference type="OrthoDB" id="10251250at2759"/>
<dbReference type="SUPFAM" id="SSF52058">
    <property type="entry name" value="L domain-like"/>
    <property type="match status" value="1"/>
</dbReference>
<evidence type="ECO:0000256" key="1">
    <source>
        <dbReference type="SAM" id="MobiDB-lite"/>
    </source>
</evidence>
<dbReference type="InterPro" id="IPR032675">
    <property type="entry name" value="LRR_dom_sf"/>
</dbReference>
<dbReference type="Proteomes" id="UP000007879">
    <property type="component" value="Unassembled WGS sequence"/>
</dbReference>
<accession>A0A1X7VLD0</accession>
<protein>
    <recommendedName>
        <fullName evidence="4">U2A'/phosphoprotein 32 family A C-terminal domain-containing protein</fullName>
    </recommendedName>
</protein>
<dbReference type="AlphaFoldDB" id="A0A1X7VLD0"/>
<feature type="region of interest" description="Disordered" evidence="1">
    <location>
        <begin position="176"/>
        <end position="209"/>
    </location>
</feature>
<keyword evidence="3" id="KW-1185">Reference proteome</keyword>
<sequence>MVTCMVKLGQVSLSMSRGRPKKDGNRPSEPSGRVTLAHRELNEVPRDVFLRPSDVRILDIGYNNVTDFCFLQILTSLTSLVLDNNSVTSHTSFPYLPSLELLWVNGNKITNLALFIDKISTQFPNLRYLSMMKNDAAPSYFNGGTRQQYLDYRYYTISQIPRLCVLDDTPVTEEERKASGKIFGPQRKKTRKHQVRRRTETTPLLEDTL</sequence>
<dbReference type="InParanoid" id="A0A1X7VLD0"/>
<dbReference type="STRING" id="400682.A0A1X7VLD0"/>
<dbReference type="eggNOG" id="KOG1644">
    <property type="taxonomic scope" value="Eukaryota"/>
</dbReference>
<dbReference type="KEGG" id="aqu:100640275"/>